<dbReference type="InterPro" id="IPR003594">
    <property type="entry name" value="HATPase_dom"/>
</dbReference>
<dbReference type="InterPro" id="IPR036890">
    <property type="entry name" value="HATPase_C_sf"/>
</dbReference>
<dbReference type="InterPro" id="IPR005467">
    <property type="entry name" value="His_kinase_dom"/>
</dbReference>
<dbReference type="RefSeq" id="WP_341400144.1">
    <property type="nucleotide sequence ID" value="NZ_JBBUTI010000011.1"/>
</dbReference>
<feature type="transmembrane region" description="Helical" evidence="1">
    <location>
        <begin position="30"/>
        <end position="51"/>
    </location>
</feature>
<feature type="transmembrane region" description="Helical" evidence="1">
    <location>
        <begin position="101"/>
        <end position="123"/>
    </location>
</feature>
<keyword evidence="3" id="KW-0418">Kinase</keyword>
<dbReference type="GO" id="GO:0016301">
    <property type="term" value="F:kinase activity"/>
    <property type="evidence" value="ECO:0007669"/>
    <property type="project" value="UniProtKB-KW"/>
</dbReference>
<keyword evidence="1" id="KW-0812">Transmembrane</keyword>
<evidence type="ECO:0000313" key="3">
    <source>
        <dbReference type="EMBL" id="MEK8047840.1"/>
    </source>
</evidence>
<reference evidence="3 4" key="1">
    <citation type="submission" date="2024-04" db="EMBL/GenBank/DDBJ databases">
        <title>Novel species of the genus Ideonella isolated from streams.</title>
        <authorList>
            <person name="Lu H."/>
        </authorList>
    </citation>
    <scope>NUCLEOTIDE SEQUENCE [LARGE SCALE GENOMIC DNA]</scope>
    <source>
        <strain evidence="3 4">LYT19W</strain>
    </source>
</reference>
<dbReference type="InterPro" id="IPR050640">
    <property type="entry name" value="Bact_2-comp_sensor_kinase"/>
</dbReference>
<feature type="domain" description="Histidine kinase" evidence="2">
    <location>
        <begin position="282"/>
        <end position="377"/>
    </location>
</feature>
<dbReference type="SMART" id="SM00387">
    <property type="entry name" value="HATPase_c"/>
    <property type="match status" value="1"/>
</dbReference>
<accession>A0ABU9C9E8</accession>
<evidence type="ECO:0000259" key="2">
    <source>
        <dbReference type="PROSITE" id="PS50109"/>
    </source>
</evidence>
<dbReference type="PROSITE" id="PS50109">
    <property type="entry name" value="HIS_KIN"/>
    <property type="match status" value="1"/>
</dbReference>
<dbReference type="Pfam" id="PF06580">
    <property type="entry name" value="His_kinase"/>
    <property type="match status" value="1"/>
</dbReference>
<evidence type="ECO:0000313" key="4">
    <source>
        <dbReference type="Proteomes" id="UP001379945"/>
    </source>
</evidence>
<protein>
    <submittedName>
        <fullName evidence="3">Histidine kinase</fullName>
    </submittedName>
</protein>
<keyword evidence="1" id="KW-1133">Transmembrane helix</keyword>
<comment type="caution">
    <text evidence="3">The sequence shown here is derived from an EMBL/GenBank/DDBJ whole genome shotgun (WGS) entry which is preliminary data.</text>
</comment>
<evidence type="ECO:0000256" key="1">
    <source>
        <dbReference type="SAM" id="Phobius"/>
    </source>
</evidence>
<dbReference type="Pfam" id="PF02518">
    <property type="entry name" value="HATPase_c"/>
    <property type="match status" value="1"/>
</dbReference>
<dbReference type="Gene3D" id="3.30.565.10">
    <property type="entry name" value="Histidine kinase-like ATPase, C-terminal domain"/>
    <property type="match status" value="1"/>
</dbReference>
<dbReference type="PANTHER" id="PTHR34220:SF9">
    <property type="entry name" value="SIGNAL TRANSDUCTION HISTIDINE KINASE INTERNAL REGION DOMAIN-CONTAINING PROTEIN"/>
    <property type="match status" value="1"/>
</dbReference>
<dbReference type="InterPro" id="IPR010559">
    <property type="entry name" value="Sig_transdc_His_kin_internal"/>
</dbReference>
<dbReference type="Proteomes" id="UP001379945">
    <property type="component" value="Unassembled WGS sequence"/>
</dbReference>
<feature type="transmembrane region" description="Helical" evidence="1">
    <location>
        <begin position="143"/>
        <end position="162"/>
    </location>
</feature>
<gene>
    <name evidence="3" type="ORF">AACH00_15885</name>
</gene>
<feature type="transmembrane region" description="Helical" evidence="1">
    <location>
        <begin position="57"/>
        <end position="80"/>
    </location>
</feature>
<keyword evidence="4" id="KW-1185">Reference proteome</keyword>
<dbReference type="PANTHER" id="PTHR34220">
    <property type="entry name" value="SENSOR HISTIDINE KINASE YPDA"/>
    <property type="match status" value="1"/>
</dbReference>
<dbReference type="SUPFAM" id="SSF55874">
    <property type="entry name" value="ATPase domain of HSP90 chaperone/DNA topoisomerase II/histidine kinase"/>
    <property type="match status" value="1"/>
</dbReference>
<keyword evidence="1" id="KW-0472">Membrane</keyword>
<dbReference type="EMBL" id="JBBUTI010000011">
    <property type="protein sequence ID" value="MEK8047840.1"/>
    <property type="molecule type" value="Genomic_DNA"/>
</dbReference>
<organism evidence="3 4">
    <name type="scientific">Ideonella margarita</name>
    <dbReference type="NCBI Taxonomy" id="2984191"/>
    <lineage>
        <taxon>Bacteria</taxon>
        <taxon>Pseudomonadati</taxon>
        <taxon>Pseudomonadota</taxon>
        <taxon>Betaproteobacteria</taxon>
        <taxon>Burkholderiales</taxon>
        <taxon>Sphaerotilaceae</taxon>
        <taxon>Ideonella</taxon>
    </lineage>
</organism>
<sequence>MNTAVQDTPHHTPKRNNAMTTAQPVRPRRFVASLLGTQVLCLVIAGMFWLSGHNFQISLVYSLLIGNFTHVFVHVGRFGVAHLLMQRWPGRWPELQQGWPGWGFMLPVLVVSVTAAYLLGLLLAGWLTGVNSPMPWQRQGGPWLVIFAISMAPAVGGTLFFYTRSRLAAAEAQAEQAARLVAQTQLKLLESQLEPHMLFNTLANLRALIGVDPERAQAMLDRLIDYLRATLRASRAEWHPLSAEFERLQDYLALMKVRMGDRLQVSLNLPDELASWPVPPLLLQPLVENAIKHGLETRRGVGELNISAELDGNKLKLRVADNGAGFDADAASRTTGGFGLTQVRERLATMYGPAAQLDIGPAPAGGTIAEVTLPPRTAAQH</sequence>
<keyword evidence="3" id="KW-0808">Transferase</keyword>
<proteinExistence type="predicted"/>
<name>A0ABU9C9E8_9BURK</name>